<dbReference type="EMBL" id="VFLP01000103">
    <property type="protein sequence ID" value="TRX88031.1"/>
    <property type="molecule type" value="Genomic_DNA"/>
</dbReference>
<organism evidence="4 5">
    <name type="scientific">Xylaria flabelliformis</name>
    <dbReference type="NCBI Taxonomy" id="2512241"/>
    <lineage>
        <taxon>Eukaryota</taxon>
        <taxon>Fungi</taxon>
        <taxon>Dikarya</taxon>
        <taxon>Ascomycota</taxon>
        <taxon>Pezizomycotina</taxon>
        <taxon>Sordariomycetes</taxon>
        <taxon>Xylariomycetidae</taxon>
        <taxon>Xylariales</taxon>
        <taxon>Xylariaceae</taxon>
        <taxon>Xylaria</taxon>
    </lineage>
</organism>
<keyword evidence="2" id="KW-0521">NADP</keyword>
<dbReference type="Gene3D" id="3.40.50.720">
    <property type="entry name" value="NAD(P)-binding Rossmann-like Domain"/>
    <property type="match status" value="1"/>
</dbReference>
<dbReference type="SUPFAM" id="SSF51735">
    <property type="entry name" value="NAD(P)-binding Rossmann-fold domains"/>
    <property type="match status" value="1"/>
</dbReference>
<dbReference type="PANTHER" id="PTHR24320:SF236">
    <property type="entry name" value="SHORT-CHAIN DEHYDROGENASE-RELATED"/>
    <property type="match status" value="1"/>
</dbReference>
<evidence type="ECO:0000256" key="1">
    <source>
        <dbReference type="ARBA" id="ARBA00006484"/>
    </source>
</evidence>
<evidence type="ECO:0000256" key="2">
    <source>
        <dbReference type="ARBA" id="ARBA00022857"/>
    </source>
</evidence>
<proteinExistence type="inferred from homology"/>
<evidence type="ECO:0000256" key="3">
    <source>
        <dbReference type="ARBA" id="ARBA00023002"/>
    </source>
</evidence>
<gene>
    <name evidence="4" type="ORF">FHL15_011086</name>
</gene>
<dbReference type="OrthoDB" id="191139at2759"/>
<dbReference type="Pfam" id="PF00106">
    <property type="entry name" value="adh_short"/>
    <property type="match status" value="1"/>
</dbReference>
<comment type="caution">
    <text evidence="4">The sequence shown here is derived from an EMBL/GenBank/DDBJ whole genome shotgun (WGS) entry which is preliminary data.</text>
</comment>
<reference evidence="5" key="1">
    <citation type="submission" date="2019-06" db="EMBL/GenBank/DDBJ databases">
        <title>Draft genome sequence of the griseofulvin-producing fungus Xylaria cubensis strain G536.</title>
        <authorList>
            <person name="Mead M.E."/>
            <person name="Raja H.A."/>
            <person name="Steenwyk J.L."/>
            <person name="Knowles S.L."/>
            <person name="Oberlies N.H."/>
            <person name="Rokas A."/>
        </authorList>
    </citation>
    <scope>NUCLEOTIDE SEQUENCE [LARGE SCALE GENOMIC DNA]</scope>
    <source>
        <strain evidence="5">G536</strain>
    </source>
</reference>
<name>A0A553HJA9_9PEZI</name>
<dbReference type="InterPro" id="IPR036291">
    <property type="entry name" value="NAD(P)-bd_dom_sf"/>
</dbReference>
<dbReference type="Proteomes" id="UP000319160">
    <property type="component" value="Unassembled WGS sequence"/>
</dbReference>
<accession>A0A553HJA9</accession>
<dbReference type="PRINTS" id="PR00081">
    <property type="entry name" value="GDHRDH"/>
</dbReference>
<protein>
    <submittedName>
        <fullName evidence="4">Uncharacterized protein</fullName>
    </submittedName>
</protein>
<dbReference type="GO" id="GO:0016491">
    <property type="term" value="F:oxidoreductase activity"/>
    <property type="evidence" value="ECO:0007669"/>
    <property type="project" value="UniProtKB-KW"/>
</dbReference>
<evidence type="ECO:0000313" key="5">
    <source>
        <dbReference type="Proteomes" id="UP000319160"/>
    </source>
</evidence>
<sequence>MVYRNPRAIRALASTEGVAHYYKTAFRVYLDVCVATQAVDAYYTLAVSRTAKFQSVIIVTGSNSGLGREIAQILYTKNAKVYMLARSEEKTRQAIDSIKAAVPNSSGELLYLQLDLADLRTIQSTVDEFHSKESQLHLLFNNAGVAFPRSGAKTKQGYALEIGVNCLGTFALTKLLTPTIVSTAKTSPPDSVRVVWVSSSAAESYSAKKFVQTIDNAETLTQMGKYFSSKLGNYLHATEYATRYKKDGVVSIPLNPGALDSELWREQLSVVRSLLRVALLYPPLYGAYTCLFAAFSPEITLEKSGSYVAPWGQLWNPAPEMVSAGKSPGEGGDGTANEFWDWTEAQVNKHM</sequence>
<keyword evidence="5" id="KW-1185">Reference proteome</keyword>
<keyword evidence="3" id="KW-0560">Oxidoreductase</keyword>
<comment type="similarity">
    <text evidence="1">Belongs to the short-chain dehydrogenases/reductases (SDR) family.</text>
</comment>
<evidence type="ECO:0000313" key="4">
    <source>
        <dbReference type="EMBL" id="TRX88031.1"/>
    </source>
</evidence>
<dbReference type="STRING" id="2512241.A0A553HJA9"/>
<dbReference type="AlphaFoldDB" id="A0A553HJA9"/>
<dbReference type="InterPro" id="IPR002347">
    <property type="entry name" value="SDR_fam"/>
</dbReference>
<dbReference type="PANTHER" id="PTHR24320">
    <property type="entry name" value="RETINOL DEHYDROGENASE"/>
    <property type="match status" value="1"/>
</dbReference>